<evidence type="ECO:0000313" key="6">
    <source>
        <dbReference type="Proteomes" id="UP000237822"/>
    </source>
</evidence>
<gene>
    <name evidence="5" type="ORF">BCF74_101121</name>
</gene>
<evidence type="ECO:0000313" key="5">
    <source>
        <dbReference type="EMBL" id="PRY63722.1"/>
    </source>
</evidence>
<keyword evidence="6" id="KW-1185">Reference proteome</keyword>
<dbReference type="InterPro" id="IPR037171">
    <property type="entry name" value="NagB/RpiA_transferase-like"/>
</dbReference>
<organism evidence="5 6">
    <name type="scientific">Knoellia remsis</name>
    <dbReference type="NCBI Taxonomy" id="407159"/>
    <lineage>
        <taxon>Bacteria</taxon>
        <taxon>Bacillati</taxon>
        <taxon>Actinomycetota</taxon>
        <taxon>Actinomycetes</taxon>
        <taxon>Micrococcales</taxon>
        <taxon>Intrasporangiaceae</taxon>
        <taxon>Knoellia</taxon>
    </lineage>
</organism>
<dbReference type="Gene3D" id="1.10.10.10">
    <property type="entry name" value="Winged helix-like DNA-binding domain superfamily/Winged helix DNA-binding domain"/>
    <property type="match status" value="1"/>
</dbReference>
<dbReference type="Gene3D" id="3.40.50.1360">
    <property type="match status" value="1"/>
</dbReference>
<keyword evidence="3" id="KW-0804">Transcription</keyword>
<dbReference type="InterPro" id="IPR001034">
    <property type="entry name" value="DeoR_HTH"/>
</dbReference>
<dbReference type="Proteomes" id="UP000237822">
    <property type="component" value="Unassembled WGS sequence"/>
</dbReference>
<feature type="domain" description="HTH deoR-type" evidence="4">
    <location>
        <begin position="11"/>
        <end position="66"/>
    </location>
</feature>
<dbReference type="InterPro" id="IPR036390">
    <property type="entry name" value="WH_DNA-bd_sf"/>
</dbReference>
<dbReference type="InterPro" id="IPR014036">
    <property type="entry name" value="DeoR-like_C"/>
</dbReference>
<dbReference type="InterPro" id="IPR050313">
    <property type="entry name" value="Carb_Metab_HTH_regulators"/>
</dbReference>
<evidence type="ECO:0000256" key="3">
    <source>
        <dbReference type="ARBA" id="ARBA00023163"/>
    </source>
</evidence>
<keyword evidence="1" id="KW-0805">Transcription regulation</keyword>
<comment type="caution">
    <text evidence="5">The sequence shown here is derived from an EMBL/GenBank/DDBJ whole genome shotgun (WGS) entry which is preliminary data.</text>
</comment>
<dbReference type="PROSITE" id="PS00894">
    <property type="entry name" value="HTH_DEOR_1"/>
    <property type="match status" value="1"/>
</dbReference>
<dbReference type="Pfam" id="PF08220">
    <property type="entry name" value="HTH_DeoR"/>
    <property type="match status" value="1"/>
</dbReference>
<dbReference type="EMBL" id="PVTI01000001">
    <property type="protein sequence ID" value="PRY63722.1"/>
    <property type="molecule type" value="Genomic_DNA"/>
</dbReference>
<dbReference type="Pfam" id="PF00455">
    <property type="entry name" value="DeoRC"/>
    <property type="match status" value="1"/>
</dbReference>
<evidence type="ECO:0000256" key="1">
    <source>
        <dbReference type="ARBA" id="ARBA00023015"/>
    </source>
</evidence>
<dbReference type="AlphaFoldDB" id="A0A2T0V0M8"/>
<dbReference type="GO" id="GO:0003677">
    <property type="term" value="F:DNA binding"/>
    <property type="evidence" value="ECO:0007669"/>
    <property type="project" value="UniProtKB-KW"/>
</dbReference>
<evidence type="ECO:0000259" key="4">
    <source>
        <dbReference type="PROSITE" id="PS51000"/>
    </source>
</evidence>
<dbReference type="RefSeq" id="WP_218279168.1">
    <property type="nucleotide sequence ID" value="NZ_PVTI01000001.1"/>
</dbReference>
<dbReference type="PANTHER" id="PTHR30363:SF44">
    <property type="entry name" value="AGA OPERON TRANSCRIPTIONAL REPRESSOR-RELATED"/>
    <property type="match status" value="1"/>
</dbReference>
<name>A0A2T0V0M8_9MICO</name>
<keyword evidence="2" id="KW-0238">DNA-binding</keyword>
<dbReference type="PROSITE" id="PS51000">
    <property type="entry name" value="HTH_DEOR_2"/>
    <property type="match status" value="1"/>
</dbReference>
<dbReference type="SMART" id="SM01134">
    <property type="entry name" value="DeoRC"/>
    <property type="match status" value="1"/>
</dbReference>
<accession>A0A2T0V0M8</accession>
<dbReference type="SUPFAM" id="SSF46785">
    <property type="entry name" value="Winged helix' DNA-binding domain"/>
    <property type="match status" value="1"/>
</dbReference>
<dbReference type="SMART" id="SM00420">
    <property type="entry name" value="HTH_DEOR"/>
    <property type="match status" value="1"/>
</dbReference>
<sequence>MSDFGAPTRRRSDRMVAVLELLETRGHLSVSSLAGLLGTSPGTVRRDLARLEQQGLLVRTHGGAGPAVGGGEVPVRLRGAHQQHTKARIAAVAATLVPPGRQTVGLTGGSTTAEVVRALRTRSDLTIVTNSLSIGLHAAEHGQTRVLIGGGMLRSSSLELVGQLAESTLRTVGIDVAVVGADGVSLSGGLTTHDPSEARINRTMIQRARHVILVVDHTKLGRSTGAHITTLADVDVVVTDSAASEASLDDLRGSGVDVRVVPGRATPGLVDNPA</sequence>
<dbReference type="PRINTS" id="PR00037">
    <property type="entry name" value="HTHLACR"/>
</dbReference>
<dbReference type="InterPro" id="IPR018356">
    <property type="entry name" value="Tscrpt_reg_HTH_DeoR_CS"/>
</dbReference>
<reference evidence="5 6" key="1">
    <citation type="submission" date="2018-03" db="EMBL/GenBank/DDBJ databases">
        <title>Genomic Encyclopedia of Archaeal and Bacterial Type Strains, Phase II (KMG-II): from individual species to whole genera.</title>
        <authorList>
            <person name="Goeker M."/>
        </authorList>
    </citation>
    <scope>NUCLEOTIDE SEQUENCE [LARGE SCALE GENOMIC DNA]</scope>
    <source>
        <strain evidence="5 6">ATCC BAA-1496</strain>
    </source>
</reference>
<protein>
    <submittedName>
        <fullName evidence="5">DeoR family transcriptional regulator</fullName>
    </submittedName>
</protein>
<evidence type="ECO:0000256" key="2">
    <source>
        <dbReference type="ARBA" id="ARBA00023125"/>
    </source>
</evidence>
<dbReference type="GO" id="GO:0003700">
    <property type="term" value="F:DNA-binding transcription factor activity"/>
    <property type="evidence" value="ECO:0007669"/>
    <property type="project" value="InterPro"/>
</dbReference>
<proteinExistence type="predicted"/>
<dbReference type="SUPFAM" id="SSF100950">
    <property type="entry name" value="NagB/RpiA/CoA transferase-like"/>
    <property type="match status" value="1"/>
</dbReference>
<dbReference type="PANTHER" id="PTHR30363">
    <property type="entry name" value="HTH-TYPE TRANSCRIPTIONAL REGULATOR SRLR-RELATED"/>
    <property type="match status" value="1"/>
</dbReference>
<dbReference type="InterPro" id="IPR036388">
    <property type="entry name" value="WH-like_DNA-bd_sf"/>
</dbReference>